<keyword evidence="7" id="KW-1185">Reference proteome</keyword>
<proteinExistence type="predicted"/>
<dbReference type="RefSeq" id="WP_329077661.1">
    <property type="nucleotide sequence ID" value="NZ_CP109495.1"/>
</dbReference>
<keyword evidence="5" id="KW-0472">Membrane</keyword>
<evidence type="ECO:0000256" key="4">
    <source>
        <dbReference type="SAM" id="MobiDB-lite"/>
    </source>
</evidence>
<feature type="compositionally biased region" description="Basic and acidic residues" evidence="4">
    <location>
        <begin position="50"/>
        <end position="59"/>
    </location>
</feature>
<dbReference type="InterPro" id="IPR011990">
    <property type="entry name" value="TPR-like_helical_dom_sf"/>
</dbReference>
<evidence type="ECO:0000313" key="6">
    <source>
        <dbReference type="EMBL" id="WUX54050.1"/>
    </source>
</evidence>
<dbReference type="SUPFAM" id="SSF48452">
    <property type="entry name" value="TPR-like"/>
    <property type="match status" value="3"/>
</dbReference>
<sequence>MPKQTGAADPAADPNSRPPERRRLRAAAVTVALGAALFLVGAIALSPLDKDPDAAKDARSGASSPRGSIAALREDLRRLPDNPVGWAQLGMAYVQQGRTTADPAIYTKAESALRRSLKVQPRDNYQAETGMGALAAARHDFSTALTWGRRAAATNPSNAAAQGVLADAYTQLGRYEESYRAVQRMTDLRPDTSSLARASYTWELRGDIPRARALMKRALNDAASPSDQAFARLHLATLAQESGDARAALREAESGLRGARDDAPLLEARARAHAALGHDRQAVADYTAAVAIAPLPQYVLGLGELQQSLGRDAEARAQYGILRAQEQVRRAGNAPADTDAILFEADHGDAGRAVTMGRAAVETRPFIAVQDAYAWALHRAGRDAEALPYADRALSLGTRGALYHYHRAMIHEGLGDTRAARKDLERALAVDPHFHPLHAPRARTALDRILDGIDDAS</sequence>
<keyword evidence="1" id="KW-0677">Repeat</keyword>
<evidence type="ECO:0000313" key="7">
    <source>
        <dbReference type="Proteomes" id="UP001432209"/>
    </source>
</evidence>
<dbReference type="EMBL" id="CP109495">
    <property type="protein sequence ID" value="WUX54050.1"/>
    <property type="molecule type" value="Genomic_DNA"/>
</dbReference>
<dbReference type="Proteomes" id="UP001432209">
    <property type="component" value="Chromosome"/>
</dbReference>
<feature type="region of interest" description="Disordered" evidence="4">
    <location>
        <begin position="1"/>
        <end position="21"/>
    </location>
</feature>
<protein>
    <submittedName>
        <fullName evidence="6">Tetratricopeptide repeat protein</fullName>
    </submittedName>
</protein>
<keyword evidence="5" id="KW-0812">Transmembrane</keyword>
<dbReference type="SMART" id="SM00028">
    <property type="entry name" value="TPR"/>
    <property type="match status" value="5"/>
</dbReference>
<reference evidence="6" key="1">
    <citation type="submission" date="2022-10" db="EMBL/GenBank/DDBJ databases">
        <title>The complete genomes of actinobacterial strains from the NBC collection.</title>
        <authorList>
            <person name="Joergensen T.S."/>
            <person name="Alvarez Arevalo M."/>
            <person name="Sterndorff E.B."/>
            <person name="Faurdal D."/>
            <person name="Vuksanovic O."/>
            <person name="Mourched A.-S."/>
            <person name="Charusanti P."/>
            <person name="Shaw S."/>
            <person name="Blin K."/>
            <person name="Weber T."/>
        </authorList>
    </citation>
    <scope>NUCLEOTIDE SEQUENCE</scope>
    <source>
        <strain evidence="6">NBC_01432</strain>
    </source>
</reference>
<organism evidence="6 7">
    <name type="scientific">Streptomyces niveus</name>
    <name type="common">Streptomyces spheroides</name>
    <dbReference type="NCBI Taxonomy" id="193462"/>
    <lineage>
        <taxon>Bacteria</taxon>
        <taxon>Bacillati</taxon>
        <taxon>Actinomycetota</taxon>
        <taxon>Actinomycetes</taxon>
        <taxon>Kitasatosporales</taxon>
        <taxon>Streptomycetaceae</taxon>
        <taxon>Streptomyces</taxon>
    </lineage>
</organism>
<name>A0ABZ2A9Q6_STRNV</name>
<evidence type="ECO:0000256" key="2">
    <source>
        <dbReference type="ARBA" id="ARBA00022803"/>
    </source>
</evidence>
<dbReference type="InterPro" id="IPR013105">
    <property type="entry name" value="TPR_2"/>
</dbReference>
<accession>A0ABZ2A9Q6</accession>
<dbReference type="InterPro" id="IPR019734">
    <property type="entry name" value="TPR_rpt"/>
</dbReference>
<feature type="region of interest" description="Disordered" evidence="4">
    <location>
        <begin position="50"/>
        <end position="69"/>
    </location>
</feature>
<evidence type="ECO:0000256" key="3">
    <source>
        <dbReference type="PROSITE-ProRule" id="PRU00339"/>
    </source>
</evidence>
<dbReference type="Pfam" id="PF14559">
    <property type="entry name" value="TPR_19"/>
    <property type="match status" value="1"/>
</dbReference>
<evidence type="ECO:0000256" key="5">
    <source>
        <dbReference type="SAM" id="Phobius"/>
    </source>
</evidence>
<dbReference type="PANTHER" id="PTHR12558">
    <property type="entry name" value="CELL DIVISION CYCLE 16,23,27"/>
    <property type="match status" value="1"/>
</dbReference>
<evidence type="ECO:0000256" key="1">
    <source>
        <dbReference type="ARBA" id="ARBA00022737"/>
    </source>
</evidence>
<dbReference type="PROSITE" id="PS50005">
    <property type="entry name" value="TPR"/>
    <property type="match status" value="1"/>
</dbReference>
<dbReference type="Pfam" id="PF07719">
    <property type="entry name" value="TPR_2"/>
    <property type="match status" value="1"/>
</dbReference>
<dbReference type="Gene3D" id="1.25.40.10">
    <property type="entry name" value="Tetratricopeptide repeat domain"/>
    <property type="match status" value="3"/>
</dbReference>
<dbReference type="PANTHER" id="PTHR12558:SF13">
    <property type="entry name" value="CELL DIVISION CYCLE PROTEIN 27 HOMOLOG"/>
    <property type="match status" value="1"/>
</dbReference>
<feature type="repeat" description="TPR" evidence="3">
    <location>
        <begin position="159"/>
        <end position="192"/>
    </location>
</feature>
<keyword evidence="5" id="KW-1133">Transmembrane helix</keyword>
<keyword evidence="2 3" id="KW-0802">TPR repeat</keyword>
<feature type="transmembrane region" description="Helical" evidence="5">
    <location>
        <begin position="26"/>
        <end position="45"/>
    </location>
</feature>
<gene>
    <name evidence="6" type="ORF">OG442_22180</name>
</gene>